<evidence type="ECO:0000256" key="1">
    <source>
        <dbReference type="ARBA" id="ARBA00004141"/>
    </source>
</evidence>
<protein>
    <recommendedName>
        <fullName evidence="10">G-protein coupled receptors family 1 profile domain-containing protein</fullName>
    </recommendedName>
</protein>
<dbReference type="PROSITE" id="PS50262">
    <property type="entry name" value="G_PROTEIN_RECEP_F1_2"/>
    <property type="match status" value="1"/>
</dbReference>
<dbReference type="PANTHER" id="PTHR24243">
    <property type="entry name" value="G-PROTEIN COUPLED RECEPTOR"/>
    <property type="match status" value="1"/>
</dbReference>
<name>A0A8S1HVR2_9PELO</name>
<dbReference type="EMBL" id="CAJGYM010000132">
    <property type="protein sequence ID" value="CAD6198621.1"/>
    <property type="molecule type" value="Genomic_DNA"/>
</dbReference>
<organism evidence="11 12">
    <name type="scientific">Caenorhabditis auriculariae</name>
    <dbReference type="NCBI Taxonomy" id="2777116"/>
    <lineage>
        <taxon>Eukaryota</taxon>
        <taxon>Metazoa</taxon>
        <taxon>Ecdysozoa</taxon>
        <taxon>Nematoda</taxon>
        <taxon>Chromadorea</taxon>
        <taxon>Rhabditida</taxon>
        <taxon>Rhabditina</taxon>
        <taxon>Rhabditomorpha</taxon>
        <taxon>Rhabditoidea</taxon>
        <taxon>Rhabditidae</taxon>
        <taxon>Peloderinae</taxon>
        <taxon>Caenorhabditis</taxon>
    </lineage>
</organism>
<dbReference type="Proteomes" id="UP000835052">
    <property type="component" value="Unassembled WGS sequence"/>
</dbReference>
<evidence type="ECO:0000313" key="12">
    <source>
        <dbReference type="Proteomes" id="UP000835052"/>
    </source>
</evidence>
<comment type="subcellular location">
    <subcellularLocation>
        <location evidence="1">Membrane</location>
        <topology evidence="1">Multi-pass membrane protein</topology>
    </subcellularLocation>
</comment>
<keyword evidence="12" id="KW-1185">Reference proteome</keyword>
<sequence length="420" mass="47317">MTSGECTIAYVNENITEYVHAALGNRCQSLSIVFPTVFIYVSIFVLGIVGNISTCIVIIANKAMHNPTNYYLFSLAISDILVLILGLPMELYQAMDFAYPYTFGVAICKARAFLVEFTSYASILIICCFSVERWLAICYPLRVKLFSTLSRANVLIVAAWSISFVAALPMAFIVRINRLPLPPFAQGQSWTSQVSTDELTVAGTDFCAMDQNQPEQQRSLIYFAFITFFMIPALLITVIYGHIAVKLHKVDTQLLIDKNSKSERRSRATRNVFKMLVSVVVSFFLCWLPFHMQRLISVFVMSSGSQAADSQAVQFVSMLVFYISGYCYYSNSACNPILYNILSQNYRKAFCRTILGERLTKRIFPSFSRNRGVLKSNQECSSHMTGHKGSISATRPTNFEIWPLAKDCKVSEPEKSPQFL</sequence>
<feature type="transmembrane region" description="Helical" evidence="9">
    <location>
        <begin position="37"/>
        <end position="59"/>
    </location>
</feature>
<keyword evidence="3 9" id="KW-1133">Transmembrane helix</keyword>
<evidence type="ECO:0000256" key="3">
    <source>
        <dbReference type="ARBA" id="ARBA00022989"/>
    </source>
</evidence>
<dbReference type="PANTHER" id="PTHR24243:SF208">
    <property type="entry name" value="PYROKININ-1 RECEPTOR"/>
    <property type="match status" value="1"/>
</dbReference>
<feature type="transmembrane region" description="Helical" evidence="9">
    <location>
        <begin position="152"/>
        <end position="174"/>
    </location>
</feature>
<evidence type="ECO:0000256" key="4">
    <source>
        <dbReference type="ARBA" id="ARBA00023040"/>
    </source>
</evidence>
<feature type="transmembrane region" description="Helical" evidence="9">
    <location>
        <begin position="272"/>
        <end position="292"/>
    </location>
</feature>
<dbReference type="SMART" id="SM01381">
    <property type="entry name" value="7TM_GPCR_Srsx"/>
    <property type="match status" value="1"/>
</dbReference>
<evidence type="ECO:0000256" key="7">
    <source>
        <dbReference type="ARBA" id="ARBA00023224"/>
    </source>
</evidence>
<keyword evidence="7 8" id="KW-0807">Transducer</keyword>
<keyword evidence="2 8" id="KW-0812">Transmembrane</keyword>
<dbReference type="Gene3D" id="1.20.1070.10">
    <property type="entry name" value="Rhodopsin 7-helix transmembrane proteins"/>
    <property type="match status" value="1"/>
</dbReference>
<evidence type="ECO:0000259" key="10">
    <source>
        <dbReference type="PROSITE" id="PS50262"/>
    </source>
</evidence>
<evidence type="ECO:0000256" key="5">
    <source>
        <dbReference type="ARBA" id="ARBA00023136"/>
    </source>
</evidence>
<dbReference type="AlphaFoldDB" id="A0A8S1HVR2"/>
<proteinExistence type="inferred from homology"/>
<keyword evidence="4 8" id="KW-0297">G-protein coupled receptor</keyword>
<reference evidence="11" key="1">
    <citation type="submission" date="2020-10" db="EMBL/GenBank/DDBJ databases">
        <authorList>
            <person name="Kikuchi T."/>
        </authorList>
    </citation>
    <scope>NUCLEOTIDE SEQUENCE</scope>
    <source>
        <strain evidence="11">NKZ352</strain>
    </source>
</reference>
<keyword evidence="5 9" id="KW-0472">Membrane</keyword>
<evidence type="ECO:0000256" key="8">
    <source>
        <dbReference type="RuleBase" id="RU000688"/>
    </source>
</evidence>
<dbReference type="InterPro" id="IPR017452">
    <property type="entry name" value="GPCR_Rhodpsn_7TM"/>
</dbReference>
<dbReference type="PRINTS" id="PR00237">
    <property type="entry name" value="GPCRRHODOPSN"/>
</dbReference>
<comment type="caution">
    <text evidence="11">The sequence shown here is derived from an EMBL/GenBank/DDBJ whole genome shotgun (WGS) entry which is preliminary data.</text>
</comment>
<keyword evidence="6 8" id="KW-0675">Receptor</keyword>
<comment type="similarity">
    <text evidence="8">Belongs to the G-protein coupled receptor 1 family.</text>
</comment>
<evidence type="ECO:0000256" key="2">
    <source>
        <dbReference type="ARBA" id="ARBA00022692"/>
    </source>
</evidence>
<accession>A0A8S1HVR2</accession>
<dbReference type="Pfam" id="PF00001">
    <property type="entry name" value="7tm_1"/>
    <property type="match status" value="1"/>
</dbReference>
<evidence type="ECO:0000256" key="6">
    <source>
        <dbReference type="ARBA" id="ARBA00023170"/>
    </source>
</evidence>
<feature type="domain" description="G-protein coupled receptors family 1 profile" evidence="10">
    <location>
        <begin position="50"/>
        <end position="339"/>
    </location>
</feature>
<gene>
    <name evidence="11" type="ORF">CAUJ_LOCUS14527</name>
</gene>
<dbReference type="GO" id="GO:0008188">
    <property type="term" value="F:neuropeptide receptor activity"/>
    <property type="evidence" value="ECO:0007669"/>
    <property type="project" value="TreeGrafter"/>
</dbReference>
<feature type="transmembrane region" description="Helical" evidence="9">
    <location>
        <begin position="71"/>
        <end position="92"/>
    </location>
</feature>
<dbReference type="SUPFAM" id="SSF81321">
    <property type="entry name" value="Family A G protein-coupled receptor-like"/>
    <property type="match status" value="1"/>
</dbReference>
<dbReference type="OrthoDB" id="5962705at2759"/>
<feature type="transmembrane region" description="Helical" evidence="9">
    <location>
        <begin position="112"/>
        <end position="131"/>
    </location>
</feature>
<dbReference type="PROSITE" id="PS00237">
    <property type="entry name" value="G_PROTEIN_RECEP_F1_1"/>
    <property type="match status" value="1"/>
</dbReference>
<feature type="transmembrane region" description="Helical" evidence="9">
    <location>
        <begin position="220"/>
        <end position="240"/>
    </location>
</feature>
<evidence type="ECO:0000313" key="11">
    <source>
        <dbReference type="EMBL" id="CAD6198621.1"/>
    </source>
</evidence>
<dbReference type="InterPro" id="IPR000276">
    <property type="entry name" value="GPCR_Rhodpsn"/>
</dbReference>
<evidence type="ECO:0000256" key="9">
    <source>
        <dbReference type="SAM" id="Phobius"/>
    </source>
</evidence>
<dbReference type="GO" id="GO:0005886">
    <property type="term" value="C:plasma membrane"/>
    <property type="evidence" value="ECO:0007669"/>
    <property type="project" value="TreeGrafter"/>
</dbReference>